<dbReference type="InParanoid" id="A0A251S6U0"/>
<dbReference type="EMBL" id="CM007904">
    <property type="protein sequence ID" value="OTF94559.1"/>
    <property type="molecule type" value="Genomic_DNA"/>
</dbReference>
<organism evidence="1 2">
    <name type="scientific">Helianthus annuus</name>
    <name type="common">Common sunflower</name>
    <dbReference type="NCBI Taxonomy" id="4232"/>
    <lineage>
        <taxon>Eukaryota</taxon>
        <taxon>Viridiplantae</taxon>
        <taxon>Streptophyta</taxon>
        <taxon>Embryophyta</taxon>
        <taxon>Tracheophyta</taxon>
        <taxon>Spermatophyta</taxon>
        <taxon>Magnoliopsida</taxon>
        <taxon>eudicotyledons</taxon>
        <taxon>Gunneridae</taxon>
        <taxon>Pentapetalae</taxon>
        <taxon>asterids</taxon>
        <taxon>campanulids</taxon>
        <taxon>Asterales</taxon>
        <taxon>Asteraceae</taxon>
        <taxon>Asteroideae</taxon>
        <taxon>Heliantheae alliance</taxon>
        <taxon>Heliantheae</taxon>
        <taxon>Helianthus</taxon>
    </lineage>
</organism>
<evidence type="ECO:0000313" key="1">
    <source>
        <dbReference type="EMBL" id="OTF94559.1"/>
    </source>
</evidence>
<evidence type="ECO:0000313" key="2">
    <source>
        <dbReference type="Proteomes" id="UP000215914"/>
    </source>
</evidence>
<sequence length="100" mass="11518">MVEENTRCLYFQFLSQNPRSTSASSCSSLSYSSIKNIVVCFEDFRGTWVNVRLENRVLFNWIAIDKLGLHIQQAMISCSNGFALDIFRAEIAIYIVFICY</sequence>
<gene>
    <name evidence="1" type="ORF">HannXRQ_Chr15g0473431</name>
</gene>
<dbReference type="AlphaFoldDB" id="A0A251S6U0"/>
<reference evidence="2" key="1">
    <citation type="journal article" date="2017" name="Nature">
        <title>The sunflower genome provides insights into oil metabolism, flowering and Asterid evolution.</title>
        <authorList>
            <person name="Badouin H."/>
            <person name="Gouzy J."/>
            <person name="Grassa C.J."/>
            <person name="Murat F."/>
            <person name="Staton S.E."/>
            <person name="Cottret L."/>
            <person name="Lelandais-Briere C."/>
            <person name="Owens G.L."/>
            <person name="Carrere S."/>
            <person name="Mayjonade B."/>
            <person name="Legrand L."/>
            <person name="Gill N."/>
            <person name="Kane N.C."/>
            <person name="Bowers J.E."/>
            <person name="Hubner S."/>
            <person name="Bellec A."/>
            <person name="Berard A."/>
            <person name="Berges H."/>
            <person name="Blanchet N."/>
            <person name="Boniface M.C."/>
            <person name="Brunel D."/>
            <person name="Catrice O."/>
            <person name="Chaidir N."/>
            <person name="Claudel C."/>
            <person name="Donnadieu C."/>
            <person name="Faraut T."/>
            <person name="Fievet G."/>
            <person name="Helmstetter N."/>
            <person name="King M."/>
            <person name="Knapp S.J."/>
            <person name="Lai Z."/>
            <person name="Le Paslier M.C."/>
            <person name="Lippi Y."/>
            <person name="Lorenzon L."/>
            <person name="Mandel J.R."/>
            <person name="Marage G."/>
            <person name="Marchand G."/>
            <person name="Marquand E."/>
            <person name="Bret-Mestries E."/>
            <person name="Morien E."/>
            <person name="Nambeesan S."/>
            <person name="Nguyen T."/>
            <person name="Pegot-Espagnet P."/>
            <person name="Pouilly N."/>
            <person name="Raftis F."/>
            <person name="Sallet E."/>
            <person name="Schiex T."/>
            <person name="Thomas J."/>
            <person name="Vandecasteele C."/>
            <person name="Vares D."/>
            <person name="Vear F."/>
            <person name="Vautrin S."/>
            <person name="Crespi M."/>
            <person name="Mangin B."/>
            <person name="Burke J.M."/>
            <person name="Salse J."/>
            <person name="Munos S."/>
            <person name="Vincourt P."/>
            <person name="Rieseberg L.H."/>
            <person name="Langlade N.B."/>
        </authorList>
    </citation>
    <scope>NUCLEOTIDE SEQUENCE [LARGE SCALE GENOMIC DNA]</scope>
    <source>
        <strain evidence="2">cv. SF193</strain>
    </source>
</reference>
<proteinExistence type="predicted"/>
<name>A0A251S6U0_HELAN</name>
<accession>A0A251S6U0</accession>
<protein>
    <submittedName>
        <fullName evidence="1">Uncharacterized protein</fullName>
    </submittedName>
</protein>
<dbReference type="Proteomes" id="UP000215914">
    <property type="component" value="Chromosome 15"/>
</dbReference>
<keyword evidence="2" id="KW-1185">Reference proteome</keyword>